<gene>
    <name evidence="1" type="ORF">METZ01_LOCUS324606</name>
</gene>
<sequence length="24" mass="2628">MVKNDLSPLVSIIILNYNAGNLLL</sequence>
<evidence type="ECO:0000313" key="1">
    <source>
        <dbReference type="EMBL" id="SVC71752.1"/>
    </source>
</evidence>
<accession>A0A382PIG8</accession>
<dbReference type="AlphaFoldDB" id="A0A382PIG8"/>
<proteinExistence type="predicted"/>
<protein>
    <submittedName>
        <fullName evidence="1">Uncharacterized protein</fullName>
    </submittedName>
</protein>
<reference evidence="1" key="1">
    <citation type="submission" date="2018-05" db="EMBL/GenBank/DDBJ databases">
        <authorList>
            <person name="Lanie J.A."/>
            <person name="Ng W.-L."/>
            <person name="Kazmierczak K.M."/>
            <person name="Andrzejewski T.M."/>
            <person name="Davidsen T.M."/>
            <person name="Wayne K.J."/>
            <person name="Tettelin H."/>
            <person name="Glass J.I."/>
            <person name="Rusch D."/>
            <person name="Podicherti R."/>
            <person name="Tsui H.-C.T."/>
            <person name="Winkler M.E."/>
        </authorList>
    </citation>
    <scope>NUCLEOTIDE SEQUENCE</scope>
</reference>
<feature type="non-terminal residue" evidence="1">
    <location>
        <position position="24"/>
    </location>
</feature>
<dbReference type="EMBL" id="UINC01106826">
    <property type="protein sequence ID" value="SVC71752.1"/>
    <property type="molecule type" value="Genomic_DNA"/>
</dbReference>
<organism evidence="1">
    <name type="scientific">marine metagenome</name>
    <dbReference type="NCBI Taxonomy" id="408172"/>
    <lineage>
        <taxon>unclassified sequences</taxon>
        <taxon>metagenomes</taxon>
        <taxon>ecological metagenomes</taxon>
    </lineage>
</organism>
<name>A0A382PIG8_9ZZZZ</name>